<evidence type="ECO:0000313" key="1">
    <source>
        <dbReference type="EMBL" id="TQE06232.1"/>
    </source>
</evidence>
<dbReference type="EMBL" id="VIEB01000108">
    <property type="protein sequence ID" value="TQE06232.1"/>
    <property type="molecule type" value="Genomic_DNA"/>
</dbReference>
<gene>
    <name evidence="1" type="ORF">C1H46_008172</name>
</gene>
<comment type="caution">
    <text evidence="1">The sequence shown here is derived from an EMBL/GenBank/DDBJ whole genome shotgun (WGS) entry which is preliminary data.</text>
</comment>
<reference evidence="1 2" key="1">
    <citation type="journal article" date="2019" name="G3 (Bethesda)">
        <title>Sequencing of a Wild Apple (Malus baccata) Genome Unravels the Differences Between Cultivated and Wild Apple Species Regarding Disease Resistance and Cold Tolerance.</title>
        <authorList>
            <person name="Chen X."/>
        </authorList>
    </citation>
    <scope>NUCLEOTIDE SEQUENCE [LARGE SCALE GENOMIC DNA]</scope>
    <source>
        <strain evidence="2">cv. Shandingzi</strain>
        <tissue evidence="1">Leaves</tissue>
    </source>
</reference>
<name>A0A540N5B1_MALBA</name>
<keyword evidence="2" id="KW-1185">Reference proteome</keyword>
<dbReference type="AlphaFoldDB" id="A0A540N5B1"/>
<sequence length="67" mass="7259">MILAKVTSICQNVLTLANAAFCKPKPQAFFYNNSIVNGSKLCTVQIPRSGSIFNGESDCHLGLLHFS</sequence>
<evidence type="ECO:0000313" key="2">
    <source>
        <dbReference type="Proteomes" id="UP000315295"/>
    </source>
</evidence>
<accession>A0A540N5B1</accession>
<protein>
    <submittedName>
        <fullName evidence="1">Uncharacterized protein</fullName>
    </submittedName>
</protein>
<organism evidence="1 2">
    <name type="scientific">Malus baccata</name>
    <name type="common">Siberian crab apple</name>
    <name type="synonym">Pyrus baccata</name>
    <dbReference type="NCBI Taxonomy" id="106549"/>
    <lineage>
        <taxon>Eukaryota</taxon>
        <taxon>Viridiplantae</taxon>
        <taxon>Streptophyta</taxon>
        <taxon>Embryophyta</taxon>
        <taxon>Tracheophyta</taxon>
        <taxon>Spermatophyta</taxon>
        <taxon>Magnoliopsida</taxon>
        <taxon>eudicotyledons</taxon>
        <taxon>Gunneridae</taxon>
        <taxon>Pentapetalae</taxon>
        <taxon>rosids</taxon>
        <taxon>fabids</taxon>
        <taxon>Rosales</taxon>
        <taxon>Rosaceae</taxon>
        <taxon>Amygdaloideae</taxon>
        <taxon>Maleae</taxon>
        <taxon>Malus</taxon>
    </lineage>
</organism>
<proteinExistence type="predicted"/>
<dbReference type="Proteomes" id="UP000315295">
    <property type="component" value="Unassembled WGS sequence"/>
</dbReference>